<evidence type="ECO:0000256" key="2">
    <source>
        <dbReference type="ARBA" id="ARBA00023125"/>
    </source>
</evidence>
<dbReference type="PROSITE" id="PS00356">
    <property type="entry name" value="HTH_LACI_1"/>
    <property type="match status" value="1"/>
</dbReference>
<keyword evidence="2 5" id="KW-0238">DNA-binding</keyword>
<dbReference type="Proteomes" id="UP000481947">
    <property type="component" value="Unassembled WGS sequence"/>
</dbReference>
<dbReference type="EMBL" id="VYSB01000001">
    <property type="protein sequence ID" value="MYZ50608.1"/>
    <property type="molecule type" value="Genomic_DNA"/>
</dbReference>
<name>A0A7C9J3S8_9BURK</name>
<dbReference type="InterPro" id="IPR010982">
    <property type="entry name" value="Lambda_DNA-bd_dom_sf"/>
</dbReference>
<protein>
    <submittedName>
        <fullName evidence="5">LacI family DNA-binding transcriptional regulator</fullName>
    </submittedName>
</protein>
<dbReference type="RefSeq" id="WP_161123863.1">
    <property type="nucleotide sequence ID" value="NZ_VYSB01000001.1"/>
</dbReference>
<evidence type="ECO:0000259" key="4">
    <source>
        <dbReference type="PROSITE" id="PS50932"/>
    </source>
</evidence>
<dbReference type="AlphaFoldDB" id="A0A7C9J3S8"/>
<keyword evidence="3" id="KW-0804">Transcription</keyword>
<evidence type="ECO:0000313" key="6">
    <source>
        <dbReference type="Proteomes" id="UP000481947"/>
    </source>
</evidence>
<dbReference type="InterPro" id="IPR046335">
    <property type="entry name" value="LacI/GalR-like_sensor"/>
</dbReference>
<dbReference type="PANTHER" id="PTHR30146">
    <property type="entry name" value="LACI-RELATED TRANSCRIPTIONAL REPRESSOR"/>
    <property type="match status" value="1"/>
</dbReference>
<reference evidence="5 6" key="1">
    <citation type="submission" date="2019-09" db="EMBL/GenBank/DDBJ databases">
        <title>Identification of Malikia spinosa a prominent benzene-, toluene-, and ethylbenzene-degrading bacterium: enrichment, isolation and whole genome sequencing.</title>
        <authorList>
            <person name="Tancsics A."/>
            <person name="Revesz F."/>
            <person name="Kriszt B."/>
        </authorList>
    </citation>
    <scope>NUCLEOTIDE SEQUENCE [LARGE SCALE GENOMIC DNA]</scope>
    <source>
        <strain evidence="5 6">AB6</strain>
    </source>
</reference>
<evidence type="ECO:0000256" key="3">
    <source>
        <dbReference type="ARBA" id="ARBA00023163"/>
    </source>
</evidence>
<dbReference type="GO" id="GO:0000976">
    <property type="term" value="F:transcription cis-regulatory region binding"/>
    <property type="evidence" value="ECO:0007669"/>
    <property type="project" value="TreeGrafter"/>
</dbReference>
<dbReference type="SUPFAM" id="SSF47413">
    <property type="entry name" value="lambda repressor-like DNA-binding domains"/>
    <property type="match status" value="1"/>
</dbReference>
<keyword evidence="1" id="KW-0805">Transcription regulation</keyword>
<dbReference type="Pfam" id="PF00356">
    <property type="entry name" value="LacI"/>
    <property type="match status" value="1"/>
</dbReference>
<dbReference type="SMART" id="SM00354">
    <property type="entry name" value="HTH_LACI"/>
    <property type="match status" value="1"/>
</dbReference>
<organism evidence="5 6">
    <name type="scientific">Malikia spinosa</name>
    <dbReference type="NCBI Taxonomy" id="86180"/>
    <lineage>
        <taxon>Bacteria</taxon>
        <taxon>Pseudomonadati</taxon>
        <taxon>Pseudomonadota</taxon>
        <taxon>Betaproteobacteria</taxon>
        <taxon>Burkholderiales</taxon>
        <taxon>Comamonadaceae</taxon>
        <taxon>Malikia</taxon>
    </lineage>
</organism>
<evidence type="ECO:0000313" key="5">
    <source>
        <dbReference type="EMBL" id="MYZ50608.1"/>
    </source>
</evidence>
<proteinExistence type="predicted"/>
<dbReference type="Gene3D" id="1.10.260.40">
    <property type="entry name" value="lambda repressor-like DNA-binding domains"/>
    <property type="match status" value="1"/>
</dbReference>
<dbReference type="CDD" id="cd01392">
    <property type="entry name" value="HTH_LacI"/>
    <property type="match status" value="1"/>
</dbReference>
<dbReference type="CDD" id="cd06273">
    <property type="entry name" value="PBP1_LacI-like"/>
    <property type="match status" value="1"/>
</dbReference>
<dbReference type="InterPro" id="IPR000843">
    <property type="entry name" value="HTH_LacI"/>
</dbReference>
<dbReference type="Pfam" id="PF13377">
    <property type="entry name" value="Peripla_BP_3"/>
    <property type="match status" value="1"/>
</dbReference>
<dbReference type="Gene3D" id="3.40.50.2300">
    <property type="match status" value="2"/>
</dbReference>
<dbReference type="PANTHER" id="PTHR30146:SF138">
    <property type="entry name" value="TRANSCRIPTIONAL REGULATORY PROTEIN"/>
    <property type="match status" value="1"/>
</dbReference>
<dbReference type="InterPro" id="IPR028082">
    <property type="entry name" value="Peripla_BP_I"/>
</dbReference>
<sequence length="340" mass="37503">MTTTTRPTLEDVARLAGVSLGSASRALSVPDQVKSSTLERVTRAVKELGYVRHGPARALASRKTRSVAAIYPTLDNPIFAVSIQSLQQTLWSLGYQLFVASHEYRPERELDLLRSFVERGVDAVVLVGTDHDDAVFELLEQYMIPYVLTWSLDEANSRPCVGFSYYDATFEMARLVLEYGHTQIAICPGLSYRNERVRARIAATQDALQAAGLKLRPEWIIEQPFTFEGGRQAVIQLLSHPDRPSVLICGTDLQAVGAMAECREQGISVPDDLSITGSDDIELAHLVQPKLTTVHVPTNEIGIRAAHRIVSLIEGNSVSDELPLLSGVVLRDSLKKIEKQ</sequence>
<dbReference type="PROSITE" id="PS50932">
    <property type="entry name" value="HTH_LACI_2"/>
    <property type="match status" value="1"/>
</dbReference>
<accession>A0A7C9J3S8</accession>
<dbReference type="SUPFAM" id="SSF53822">
    <property type="entry name" value="Periplasmic binding protein-like I"/>
    <property type="match status" value="1"/>
</dbReference>
<dbReference type="GO" id="GO:0003700">
    <property type="term" value="F:DNA-binding transcription factor activity"/>
    <property type="evidence" value="ECO:0007669"/>
    <property type="project" value="TreeGrafter"/>
</dbReference>
<feature type="domain" description="HTH lacI-type" evidence="4">
    <location>
        <begin position="7"/>
        <end position="61"/>
    </location>
</feature>
<evidence type="ECO:0000256" key="1">
    <source>
        <dbReference type="ARBA" id="ARBA00023015"/>
    </source>
</evidence>
<gene>
    <name evidence="5" type="ORF">F5985_00245</name>
</gene>
<comment type="caution">
    <text evidence="5">The sequence shown here is derived from an EMBL/GenBank/DDBJ whole genome shotgun (WGS) entry which is preliminary data.</text>
</comment>